<evidence type="ECO:0000259" key="3">
    <source>
        <dbReference type="SMART" id="SM00922"/>
    </source>
</evidence>
<evidence type="ECO:0000313" key="5">
    <source>
        <dbReference type="Proteomes" id="UP000032702"/>
    </source>
</evidence>
<dbReference type="InterPro" id="IPR029065">
    <property type="entry name" value="Enolase_C-like"/>
</dbReference>
<proteinExistence type="predicted"/>
<dbReference type="SUPFAM" id="SSF51604">
    <property type="entry name" value="Enolase C-terminal domain-like"/>
    <property type="match status" value="1"/>
</dbReference>
<evidence type="ECO:0000256" key="2">
    <source>
        <dbReference type="SAM" id="MobiDB-lite"/>
    </source>
</evidence>
<dbReference type="InterPro" id="IPR013342">
    <property type="entry name" value="Mandelate_racemase_C"/>
</dbReference>
<dbReference type="Pfam" id="PF13378">
    <property type="entry name" value="MR_MLE_C"/>
    <property type="match status" value="1"/>
</dbReference>
<organism evidence="4 5">
    <name type="scientific">Stigmatella aurantiaca (strain DW4/3-1)</name>
    <dbReference type="NCBI Taxonomy" id="378806"/>
    <lineage>
        <taxon>Bacteria</taxon>
        <taxon>Pseudomonadati</taxon>
        <taxon>Myxococcota</taxon>
        <taxon>Myxococcia</taxon>
        <taxon>Myxococcales</taxon>
        <taxon>Cystobacterineae</taxon>
        <taxon>Archangiaceae</taxon>
        <taxon>Stigmatella</taxon>
    </lineage>
</organism>
<protein>
    <submittedName>
        <fullName evidence="4">Chloromuconate cycloisomerase</fullName>
    </submittedName>
</protein>
<dbReference type="InterPro" id="IPR036849">
    <property type="entry name" value="Enolase-like_C_sf"/>
</dbReference>
<dbReference type="Proteomes" id="UP000032702">
    <property type="component" value="Unassembled WGS sequence"/>
</dbReference>
<dbReference type="SMART" id="SM00922">
    <property type="entry name" value="MR_MLE"/>
    <property type="match status" value="1"/>
</dbReference>
<accession>Q08SJ0</accession>
<evidence type="ECO:0000313" key="4">
    <source>
        <dbReference type="EMBL" id="EAU63458.1"/>
    </source>
</evidence>
<name>Q08SJ0_STIAD</name>
<dbReference type="PANTHER" id="PTHR48073">
    <property type="entry name" value="O-SUCCINYLBENZOATE SYNTHASE-RELATED"/>
    <property type="match status" value="1"/>
</dbReference>
<keyword evidence="4" id="KW-0413">Isomerase</keyword>
<dbReference type="EMBL" id="AAMD01000162">
    <property type="protein sequence ID" value="EAU63458.1"/>
    <property type="molecule type" value="Genomic_DNA"/>
</dbReference>
<dbReference type="SUPFAM" id="SSF54826">
    <property type="entry name" value="Enolase N-terminal domain-like"/>
    <property type="match status" value="1"/>
</dbReference>
<feature type="region of interest" description="Disordered" evidence="2">
    <location>
        <begin position="258"/>
        <end position="335"/>
    </location>
</feature>
<dbReference type="PATRIC" id="fig|378806.16.peg.2337"/>
<gene>
    <name evidence="4" type="ORF">STIAU_1857</name>
</gene>
<keyword evidence="1" id="KW-0479">Metal-binding</keyword>
<dbReference type="AlphaFoldDB" id="Q08SJ0"/>
<sequence length="335" mass="35286">MPLVEFGTESLSVCQQVLHSHLRGLREQNLADNLDAIEDAFALPSQGPGQGRALRLRPSEEVPHAPAADHAVEMALLDLLSQRREIPLCRLLDRAARQEVLVNALLTAEEPQELAEEARKAVAEGYKTLKLKVAGRPLDEDEARVRAVRQAVGPDVNIRLDANGGWTETEAVHAVDRLGWYGLELCEQPVPPQELRALWRLQRRAPFPLAADEALASPEAIPVLLGLAGGNARGAGVRPEAHGLGRFVAGADVRAPGGQHRLGGVRHERDGRSGVSGGGGAFGGGAALGPPGLGAGRGQPLRPRGALGAPLPARSGTHPAAGRAGTRAFSMSRVP</sequence>
<dbReference type="GO" id="GO:0046872">
    <property type="term" value="F:metal ion binding"/>
    <property type="evidence" value="ECO:0007669"/>
    <property type="project" value="UniProtKB-KW"/>
</dbReference>
<dbReference type="Gene3D" id="3.20.20.120">
    <property type="entry name" value="Enolase-like C-terminal domain"/>
    <property type="match status" value="1"/>
</dbReference>
<dbReference type="InterPro" id="IPR029017">
    <property type="entry name" value="Enolase-like_N"/>
</dbReference>
<feature type="compositionally biased region" description="Gly residues" evidence="2">
    <location>
        <begin position="274"/>
        <end position="297"/>
    </location>
</feature>
<feature type="domain" description="Mandelate racemase/muconate lactonizing enzyme C-terminal" evidence="3">
    <location>
        <begin position="111"/>
        <end position="208"/>
    </location>
</feature>
<dbReference type="GO" id="GO:0016853">
    <property type="term" value="F:isomerase activity"/>
    <property type="evidence" value="ECO:0007669"/>
    <property type="project" value="UniProtKB-KW"/>
</dbReference>
<dbReference type="Gene3D" id="3.30.390.10">
    <property type="entry name" value="Enolase-like, N-terminal domain"/>
    <property type="match status" value="1"/>
</dbReference>
<evidence type="ECO:0000256" key="1">
    <source>
        <dbReference type="ARBA" id="ARBA00022723"/>
    </source>
</evidence>
<dbReference type="PANTHER" id="PTHR48073:SF2">
    <property type="entry name" value="O-SUCCINYLBENZOATE SYNTHASE"/>
    <property type="match status" value="1"/>
</dbReference>
<reference evidence="4 5" key="1">
    <citation type="submission" date="2006-04" db="EMBL/GenBank/DDBJ databases">
        <authorList>
            <person name="Nierman W.C."/>
        </authorList>
    </citation>
    <scope>NUCLEOTIDE SEQUENCE [LARGE SCALE GENOMIC DNA]</scope>
    <source>
        <strain evidence="4 5">DW4/3-1</strain>
    </source>
</reference>
<comment type="caution">
    <text evidence="4">The sequence shown here is derived from an EMBL/GenBank/DDBJ whole genome shotgun (WGS) entry which is preliminary data.</text>
</comment>
<dbReference type="SFLD" id="SFLDS00001">
    <property type="entry name" value="Enolase"/>
    <property type="match status" value="1"/>
</dbReference>
<feature type="compositionally biased region" description="Low complexity" evidence="2">
    <location>
        <begin position="298"/>
        <end position="308"/>
    </location>
</feature>